<sequence length="90" mass="9976">MRVTSTSIVVYGLLFLYSPVPMFISISSLRAWPCHLCSRRRSGSDERDEDNRIGFGGCVGVSVEFHWSWDGEAGEGDCDPDVDDEEGLAM</sequence>
<feature type="transmembrane region" description="Helical" evidence="2">
    <location>
        <begin position="6"/>
        <end position="32"/>
    </location>
</feature>
<protein>
    <submittedName>
        <fullName evidence="3">Uncharacterized protein</fullName>
    </submittedName>
</protein>
<reference evidence="3" key="1">
    <citation type="submission" date="2019-12" db="EMBL/GenBank/DDBJ databases">
        <title>Genome sequencing and annotation of Brassica cretica.</title>
        <authorList>
            <person name="Studholme D.J."/>
            <person name="Sarris P.F."/>
        </authorList>
    </citation>
    <scope>NUCLEOTIDE SEQUENCE</scope>
    <source>
        <strain evidence="3">PFS-102/07</strain>
        <tissue evidence="3">Leaf</tissue>
    </source>
</reference>
<accession>A0A8S9K8M7</accession>
<comment type="caution">
    <text evidence="3">The sequence shown here is derived from an EMBL/GenBank/DDBJ whole genome shotgun (WGS) entry which is preliminary data.</text>
</comment>
<dbReference type="EMBL" id="QGKY02000190">
    <property type="protein sequence ID" value="KAF2589948.1"/>
    <property type="molecule type" value="Genomic_DNA"/>
</dbReference>
<evidence type="ECO:0000256" key="1">
    <source>
        <dbReference type="SAM" id="MobiDB-lite"/>
    </source>
</evidence>
<feature type="region of interest" description="Disordered" evidence="1">
    <location>
        <begin position="70"/>
        <end position="90"/>
    </location>
</feature>
<keyword evidence="2" id="KW-0472">Membrane</keyword>
<proteinExistence type="predicted"/>
<keyword evidence="2" id="KW-0812">Transmembrane</keyword>
<organism evidence="3">
    <name type="scientific">Brassica cretica</name>
    <name type="common">Mustard</name>
    <dbReference type="NCBI Taxonomy" id="69181"/>
    <lineage>
        <taxon>Eukaryota</taxon>
        <taxon>Viridiplantae</taxon>
        <taxon>Streptophyta</taxon>
        <taxon>Embryophyta</taxon>
        <taxon>Tracheophyta</taxon>
        <taxon>Spermatophyta</taxon>
        <taxon>Magnoliopsida</taxon>
        <taxon>eudicotyledons</taxon>
        <taxon>Gunneridae</taxon>
        <taxon>Pentapetalae</taxon>
        <taxon>rosids</taxon>
        <taxon>malvids</taxon>
        <taxon>Brassicales</taxon>
        <taxon>Brassicaceae</taxon>
        <taxon>Brassiceae</taxon>
        <taxon>Brassica</taxon>
    </lineage>
</organism>
<feature type="compositionally biased region" description="Acidic residues" evidence="1">
    <location>
        <begin position="72"/>
        <end position="90"/>
    </location>
</feature>
<keyword evidence="2" id="KW-1133">Transmembrane helix</keyword>
<gene>
    <name evidence="3" type="ORF">F2Q70_00039555</name>
</gene>
<name>A0A8S9K8M7_BRACR</name>
<dbReference type="AlphaFoldDB" id="A0A8S9K8M7"/>
<evidence type="ECO:0000256" key="2">
    <source>
        <dbReference type="SAM" id="Phobius"/>
    </source>
</evidence>
<evidence type="ECO:0000313" key="3">
    <source>
        <dbReference type="EMBL" id="KAF2589948.1"/>
    </source>
</evidence>